<dbReference type="InterPro" id="IPR043519">
    <property type="entry name" value="NT_sf"/>
</dbReference>
<name>A0A3E0EQ05_9FLAO</name>
<gene>
    <name evidence="2" type="ORF">C8P67_104438</name>
</gene>
<sequence>MGNINSYFTDFLSGIRLTQTQKDDAKRGHTTLRNRLLADDDLKDIIVTTFLQGSYRRSTAVRPNGEKRADVDVIVVTTLDQSNTSPEEALEKFEPFAEKHYKGKWVKQGRSIGISLSYVDLDIVVTSAPSEVDKSGLRSKSVTTDLTLEDLMTTSYDWRLSKGWNEPDMMKAVNYLSESVRAEAEWKLQPLWIPDRDADIWEETHPLEQIRWTRDKNKSTNGYYVNIVKAFKWWRTLRITDLKYPKGYPIEHMLGDCCPDGVTSMAEGVMLTFENFVDTFSTNRSLGIVPEFPDRGVPSHNVWHRITSDDFKTFYDHMKNYAEKAREAYDEKSLRKATEKWQEIFGPKFPLAPDDDDDGGTKNSGPTSFTPRSGITEPESSRFA</sequence>
<protein>
    <recommendedName>
        <fullName evidence="4">Nucleotidyltransferase</fullName>
    </recommendedName>
</protein>
<dbReference type="OrthoDB" id="8887021at2"/>
<proteinExistence type="predicted"/>
<feature type="region of interest" description="Disordered" evidence="1">
    <location>
        <begin position="345"/>
        <end position="384"/>
    </location>
</feature>
<dbReference type="Pfam" id="PF18144">
    <property type="entry name" value="SMODS"/>
    <property type="match status" value="1"/>
</dbReference>
<organism evidence="2 3">
    <name type="scientific">Flavobacterium aquicola</name>
    <dbReference type="NCBI Taxonomy" id="1682742"/>
    <lineage>
        <taxon>Bacteria</taxon>
        <taxon>Pseudomonadati</taxon>
        <taxon>Bacteroidota</taxon>
        <taxon>Flavobacteriia</taxon>
        <taxon>Flavobacteriales</taxon>
        <taxon>Flavobacteriaceae</taxon>
        <taxon>Flavobacterium</taxon>
    </lineage>
</organism>
<evidence type="ECO:0000313" key="2">
    <source>
        <dbReference type="EMBL" id="REG99800.1"/>
    </source>
</evidence>
<dbReference type="SUPFAM" id="SSF81301">
    <property type="entry name" value="Nucleotidyltransferase"/>
    <property type="match status" value="1"/>
</dbReference>
<evidence type="ECO:0008006" key="4">
    <source>
        <dbReference type="Google" id="ProtNLM"/>
    </source>
</evidence>
<keyword evidence="3" id="KW-1185">Reference proteome</keyword>
<comment type="caution">
    <text evidence="2">The sequence shown here is derived from an EMBL/GenBank/DDBJ whole genome shotgun (WGS) entry which is preliminary data.</text>
</comment>
<dbReference type="AlphaFoldDB" id="A0A3E0EQ05"/>
<reference evidence="2 3" key="1">
    <citation type="submission" date="2018-08" db="EMBL/GenBank/DDBJ databases">
        <title>Genomic Encyclopedia of Archaeal and Bacterial Type Strains, Phase II (KMG-II): from individual species to whole genera.</title>
        <authorList>
            <person name="Goeker M."/>
        </authorList>
    </citation>
    <scope>NUCLEOTIDE SEQUENCE [LARGE SCALE GENOMIC DNA]</scope>
    <source>
        <strain evidence="2 3">DSM 100880</strain>
    </source>
</reference>
<evidence type="ECO:0000313" key="3">
    <source>
        <dbReference type="Proteomes" id="UP000257136"/>
    </source>
</evidence>
<dbReference type="RefSeq" id="WP_115812720.1">
    <property type="nucleotide sequence ID" value="NZ_QUNI01000004.1"/>
</dbReference>
<dbReference type="Gene3D" id="3.30.460.10">
    <property type="entry name" value="Beta Polymerase, domain 2"/>
    <property type="match status" value="1"/>
</dbReference>
<dbReference type="EMBL" id="QUNI01000004">
    <property type="protein sequence ID" value="REG99800.1"/>
    <property type="molecule type" value="Genomic_DNA"/>
</dbReference>
<dbReference type="Proteomes" id="UP000257136">
    <property type="component" value="Unassembled WGS sequence"/>
</dbReference>
<accession>A0A3E0EQ05</accession>
<evidence type="ECO:0000256" key="1">
    <source>
        <dbReference type="SAM" id="MobiDB-lite"/>
    </source>
</evidence>
<feature type="compositionally biased region" description="Polar residues" evidence="1">
    <location>
        <begin position="361"/>
        <end position="373"/>
    </location>
</feature>